<name>A0AAW9RH59_9HYPH</name>
<feature type="domain" description="HTH araC/xylS-type" evidence="4">
    <location>
        <begin position="25"/>
        <end position="122"/>
    </location>
</feature>
<dbReference type="InterPro" id="IPR018060">
    <property type="entry name" value="HTH_AraC"/>
</dbReference>
<dbReference type="Pfam" id="PF12833">
    <property type="entry name" value="HTH_18"/>
    <property type="match status" value="1"/>
</dbReference>
<dbReference type="PRINTS" id="PR00032">
    <property type="entry name" value="HTHARAC"/>
</dbReference>
<dbReference type="Proteomes" id="UP001378188">
    <property type="component" value="Unassembled WGS sequence"/>
</dbReference>
<sequence>MERAPAGGPAASAAARSRDGRETVLKLRRILEQRYEERITLHDLSDALDLSPFQTLRVFQRHCGITPHQYLVRYRVEQATRLLRDGEPIAEVAAQVGFTDQSHMTKHFKKLLGMTPSRYRTSANWQFG</sequence>
<accession>A0AAW9RH59</accession>
<evidence type="ECO:0000259" key="4">
    <source>
        <dbReference type="PROSITE" id="PS01124"/>
    </source>
</evidence>
<dbReference type="PANTHER" id="PTHR46796:SF2">
    <property type="entry name" value="TRANSCRIPTIONAL REGULATORY PROTEIN"/>
    <property type="match status" value="1"/>
</dbReference>
<evidence type="ECO:0000313" key="6">
    <source>
        <dbReference type="Proteomes" id="UP001378188"/>
    </source>
</evidence>
<dbReference type="GO" id="GO:0003700">
    <property type="term" value="F:DNA-binding transcription factor activity"/>
    <property type="evidence" value="ECO:0007669"/>
    <property type="project" value="InterPro"/>
</dbReference>
<proteinExistence type="predicted"/>
<dbReference type="InterPro" id="IPR050204">
    <property type="entry name" value="AraC_XylS_family_regulators"/>
</dbReference>
<dbReference type="InterPro" id="IPR020449">
    <property type="entry name" value="Tscrpt_reg_AraC-type_HTH"/>
</dbReference>
<evidence type="ECO:0000256" key="3">
    <source>
        <dbReference type="ARBA" id="ARBA00023163"/>
    </source>
</evidence>
<dbReference type="InterPro" id="IPR009057">
    <property type="entry name" value="Homeodomain-like_sf"/>
</dbReference>
<dbReference type="SUPFAM" id="SSF46689">
    <property type="entry name" value="Homeodomain-like"/>
    <property type="match status" value="2"/>
</dbReference>
<dbReference type="Gene3D" id="1.10.10.60">
    <property type="entry name" value="Homeodomain-like"/>
    <property type="match status" value="2"/>
</dbReference>
<gene>
    <name evidence="5" type="ORF">V3328_08615</name>
</gene>
<dbReference type="AlphaFoldDB" id="A0AAW9RH59"/>
<reference evidence="5 6" key="1">
    <citation type="submission" date="2024-02" db="EMBL/GenBank/DDBJ databases">
        <title>Genome analysis and characterization of Microbaculum marinisediminis sp. nov., isolated from marine sediment.</title>
        <authorList>
            <person name="Du Z.-J."/>
            <person name="Ye Y.-Q."/>
            <person name="Zhang Z.-R."/>
            <person name="Yuan S.-M."/>
            <person name="Zhang X.-Y."/>
        </authorList>
    </citation>
    <scope>NUCLEOTIDE SEQUENCE [LARGE SCALE GENOMIC DNA]</scope>
    <source>
        <strain evidence="5 6">SDUM1044001</strain>
    </source>
</reference>
<dbReference type="SMART" id="SM00342">
    <property type="entry name" value="HTH_ARAC"/>
    <property type="match status" value="1"/>
</dbReference>
<keyword evidence="2" id="KW-0238">DNA-binding</keyword>
<dbReference type="EMBL" id="JAZHOF010000003">
    <property type="protein sequence ID" value="MEJ8571532.1"/>
    <property type="molecule type" value="Genomic_DNA"/>
</dbReference>
<dbReference type="GO" id="GO:0043565">
    <property type="term" value="F:sequence-specific DNA binding"/>
    <property type="evidence" value="ECO:0007669"/>
    <property type="project" value="InterPro"/>
</dbReference>
<evidence type="ECO:0000313" key="5">
    <source>
        <dbReference type="EMBL" id="MEJ8571532.1"/>
    </source>
</evidence>
<evidence type="ECO:0000256" key="2">
    <source>
        <dbReference type="ARBA" id="ARBA00023125"/>
    </source>
</evidence>
<dbReference type="PANTHER" id="PTHR46796">
    <property type="entry name" value="HTH-TYPE TRANSCRIPTIONAL ACTIVATOR RHAS-RELATED"/>
    <property type="match status" value="1"/>
</dbReference>
<keyword evidence="3" id="KW-0804">Transcription</keyword>
<evidence type="ECO:0000256" key="1">
    <source>
        <dbReference type="ARBA" id="ARBA00023015"/>
    </source>
</evidence>
<dbReference type="PROSITE" id="PS01124">
    <property type="entry name" value="HTH_ARAC_FAMILY_2"/>
    <property type="match status" value="1"/>
</dbReference>
<organism evidence="5 6">
    <name type="scientific">Microbaculum marinum</name>
    <dbReference type="NCBI Taxonomy" id="1764581"/>
    <lineage>
        <taxon>Bacteria</taxon>
        <taxon>Pseudomonadati</taxon>
        <taxon>Pseudomonadota</taxon>
        <taxon>Alphaproteobacteria</taxon>
        <taxon>Hyphomicrobiales</taxon>
        <taxon>Tepidamorphaceae</taxon>
        <taxon>Microbaculum</taxon>
    </lineage>
</organism>
<protein>
    <submittedName>
        <fullName evidence="5">Helix-turn-helix transcriptional regulator</fullName>
    </submittedName>
</protein>
<dbReference type="RefSeq" id="WP_340329231.1">
    <property type="nucleotide sequence ID" value="NZ_JAZHOF010000003.1"/>
</dbReference>
<keyword evidence="1" id="KW-0805">Transcription regulation</keyword>
<comment type="caution">
    <text evidence="5">The sequence shown here is derived from an EMBL/GenBank/DDBJ whole genome shotgun (WGS) entry which is preliminary data.</text>
</comment>
<keyword evidence="6" id="KW-1185">Reference proteome</keyword>